<dbReference type="PANTHER" id="PTHR24131">
    <property type="entry name" value="APOPTOSIS-STIMULATING OF P53 PROTEIN"/>
    <property type="match status" value="1"/>
</dbReference>
<evidence type="ECO:0000313" key="9">
    <source>
        <dbReference type="EMBL" id="VDK75962.1"/>
    </source>
</evidence>
<gene>
    <name evidence="9" type="ORF">ASIM_LOCUS20321</name>
</gene>
<keyword evidence="2 7" id="KW-0728">SH3 domain</keyword>
<keyword evidence="6" id="KW-0539">Nucleus</keyword>
<evidence type="ECO:0000259" key="8">
    <source>
        <dbReference type="PROSITE" id="PS50002"/>
    </source>
</evidence>
<dbReference type="InterPro" id="IPR036770">
    <property type="entry name" value="Ankyrin_rpt-contain_sf"/>
</dbReference>
<dbReference type="AlphaFoldDB" id="A0A0M3KIX3"/>
<protein>
    <submittedName>
        <fullName evidence="11">Apoptotic enhancer 1 protein (inferred by orthology to a C. elegans protein)</fullName>
    </submittedName>
</protein>
<evidence type="ECO:0000256" key="4">
    <source>
        <dbReference type="ARBA" id="ARBA00022737"/>
    </source>
</evidence>
<dbReference type="InterPro" id="IPR036028">
    <property type="entry name" value="SH3-like_dom_sf"/>
</dbReference>
<dbReference type="SUPFAM" id="SSF50044">
    <property type="entry name" value="SH3-domain"/>
    <property type="match status" value="1"/>
</dbReference>
<evidence type="ECO:0000256" key="5">
    <source>
        <dbReference type="ARBA" id="ARBA00023043"/>
    </source>
</evidence>
<dbReference type="InterPro" id="IPR001452">
    <property type="entry name" value="SH3_domain"/>
</dbReference>
<evidence type="ECO:0000313" key="11">
    <source>
        <dbReference type="WBParaSite" id="ASIM_0002094501-mRNA-1"/>
    </source>
</evidence>
<dbReference type="PROSITE" id="PS50002">
    <property type="entry name" value="SH3"/>
    <property type="match status" value="1"/>
</dbReference>
<dbReference type="OrthoDB" id="10255964at2759"/>
<dbReference type="InterPro" id="IPR047163">
    <property type="entry name" value="ASPP1/2"/>
</dbReference>
<evidence type="ECO:0000256" key="7">
    <source>
        <dbReference type="PROSITE-ProRule" id="PRU00192"/>
    </source>
</evidence>
<dbReference type="WBParaSite" id="ASIM_0002094501-mRNA-1">
    <property type="protein sequence ID" value="ASIM_0002094501-mRNA-1"/>
    <property type="gene ID" value="ASIM_0002094501"/>
</dbReference>
<name>A0A0M3KIX3_ANISI</name>
<dbReference type="PRINTS" id="PR00452">
    <property type="entry name" value="SH3DOMAIN"/>
</dbReference>
<keyword evidence="5" id="KW-0040">ANK repeat</keyword>
<proteinExistence type="predicted"/>
<dbReference type="Pfam" id="PF00018">
    <property type="entry name" value="SH3_1"/>
    <property type="match status" value="1"/>
</dbReference>
<reference evidence="9 10" key="2">
    <citation type="submission" date="2018-11" db="EMBL/GenBank/DDBJ databases">
        <authorList>
            <consortium name="Pathogen Informatics"/>
        </authorList>
    </citation>
    <scope>NUCLEOTIDE SEQUENCE [LARGE SCALE GENOMIC DNA]</scope>
</reference>
<feature type="domain" description="SH3" evidence="8">
    <location>
        <begin position="1"/>
        <end position="70"/>
    </location>
</feature>
<dbReference type="SMART" id="SM00326">
    <property type="entry name" value="SH3"/>
    <property type="match status" value="1"/>
</dbReference>
<keyword evidence="3" id="KW-0053">Apoptosis</keyword>
<comment type="subcellular location">
    <subcellularLocation>
        <location evidence="1">Nucleus</location>
    </subcellularLocation>
</comment>
<evidence type="ECO:0000256" key="2">
    <source>
        <dbReference type="ARBA" id="ARBA00022443"/>
    </source>
</evidence>
<keyword evidence="4" id="KW-0677">Repeat</keyword>
<evidence type="ECO:0000256" key="6">
    <source>
        <dbReference type="ARBA" id="ARBA00023242"/>
    </source>
</evidence>
<evidence type="ECO:0000256" key="1">
    <source>
        <dbReference type="ARBA" id="ARBA00004123"/>
    </source>
</evidence>
<dbReference type="GO" id="GO:0005634">
    <property type="term" value="C:nucleus"/>
    <property type="evidence" value="ECO:0007669"/>
    <property type="project" value="UniProtKB-SubCell"/>
</dbReference>
<reference evidence="11" key="1">
    <citation type="submission" date="2017-02" db="UniProtKB">
        <authorList>
            <consortium name="WormBaseParasite"/>
        </authorList>
    </citation>
    <scope>IDENTIFICATION</scope>
</reference>
<evidence type="ECO:0000313" key="10">
    <source>
        <dbReference type="Proteomes" id="UP000267096"/>
    </source>
</evidence>
<dbReference type="Gene3D" id="1.25.40.20">
    <property type="entry name" value="Ankyrin repeat-containing domain"/>
    <property type="match status" value="1"/>
</dbReference>
<organism evidence="11">
    <name type="scientific">Anisakis simplex</name>
    <name type="common">Herring worm</name>
    <dbReference type="NCBI Taxonomy" id="6269"/>
    <lineage>
        <taxon>Eukaryota</taxon>
        <taxon>Metazoa</taxon>
        <taxon>Ecdysozoa</taxon>
        <taxon>Nematoda</taxon>
        <taxon>Chromadorea</taxon>
        <taxon>Rhabditida</taxon>
        <taxon>Spirurina</taxon>
        <taxon>Ascaridomorpha</taxon>
        <taxon>Ascaridoidea</taxon>
        <taxon>Anisakidae</taxon>
        <taxon>Anisakis</taxon>
        <taxon>Anisakis simplex complex</taxon>
    </lineage>
</organism>
<dbReference type="GO" id="GO:0042981">
    <property type="term" value="P:regulation of apoptotic process"/>
    <property type="evidence" value="ECO:0007669"/>
    <property type="project" value="InterPro"/>
</dbReference>
<dbReference type="EMBL" id="UYRR01039266">
    <property type="protein sequence ID" value="VDK75962.1"/>
    <property type="molecule type" value="Genomic_DNA"/>
</dbReference>
<dbReference type="GO" id="GO:0002039">
    <property type="term" value="F:p53 binding"/>
    <property type="evidence" value="ECO:0007669"/>
    <property type="project" value="InterPro"/>
</dbReference>
<dbReference type="CDD" id="cd00174">
    <property type="entry name" value="SH3"/>
    <property type="match status" value="1"/>
</dbReference>
<dbReference type="Proteomes" id="UP000267096">
    <property type="component" value="Unassembled WGS sequence"/>
</dbReference>
<evidence type="ECO:0000256" key="3">
    <source>
        <dbReference type="ARBA" id="ARBA00022703"/>
    </source>
</evidence>
<dbReference type="GO" id="GO:0006915">
    <property type="term" value="P:apoptotic process"/>
    <property type="evidence" value="ECO:0007669"/>
    <property type="project" value="UniProtKB-KW"/>
</dbReference>
<sequence length="164" mass="18428">MYAAYSYENVRDDELSFHKGECLRVLERDGEERSWWLCERISRGAQDSDSDSSAQRRGLVPRNYLSLYPTLSDRSDSFTMFDLPTVTSSVDGGGNSANKSLQETNSVNIINHNNVINIVDCEDNNNNNKNTNNNLSTNVIKIDLNDQMCNSENEQIPPALLSVS</sequence>
<accession>A0A0M3KIX3</accession>
<dbReference type="PANTHER" id="PTHR24131:SF10">
    <property type="entry name" value="ANKYRIN-REPEAT, SH3-DOMAIN, AND PROLINE-RICH-REGION CONTAINING PROTEIN, ISOFORM B"/>
    <property type="match status" value="1"/>
</dbReference>
<keyword evidence="10" id="KW-1185">Reference proteome</keyword>